<keyword evidence="2" id="KW-1185">Reference proteome</keyword>
<evidence type="ECO:0000313" key="2">
    <source>
        <dbReference type="Proteomes" id="UP000887565"/>
    </source>
</evidence>
<reference evidence="3" key="1">
    <citation type="submission" date="2022-11" db="UniProtKB">
        <authorList>
            <consortium name="WormBaseParasite"/>
        </authorList>
    </citation>
    <scope>IDENTIFICATION</scope>
</reference>
<proteinExistence type="predicted"/>
<evidence type="ECO:0000313" key="3">
    <source>
        <dbReference type="WBParaSite" id="nRc.2.0.1.t19632-RA"/>
    </source>
</evidence>
<organism evidence="2 3">
    <name type="scientific">Romanomermis culicivorax</name>
    <name type="common">Nematode worm</name>
    <dbReference type="NCBI Taxonomy" id="13658"/>
    <lineage>
        <taxon>Eukaryota</taxon>
        <taxon>Metazoa</taxon>
        <taxon>Ecdysozoa</taxon>
        <taxon>Nematoda</taxon>
        <taxon>Enoplea</taxon>
        <taxon>Dorylaimia</taxon>
        <taxon>Mermithida</taxon>
        <taxon>Mermithoidea</taxon>
        <taxon>Mermithidae</taxon>
        <taxon>Romanomermis</taxon>
    </lineage>
</organism>
<dbReference type="AlphaFoldDB" id="A0A915J1Q8"/>
<protein>
    <submittedName>
        <fullName evidence="3">Uncharacterized protein</fullName>
    </submittedName>
</protein>
<name>A0A915J1Q8_ROMCU</name>
<accession>A0A915J1Q8</accession>
<dbReference type="Proteomes" id="UP000887565">
    <property type="component" value="Unplaced"/>
</dbReference>
<evidence type="ECO:0000256" key="1">
    <source>
        <dbReference type="SAM" id="MobiDB-lite"/>
    </source>
</evidence>
<feature type="region of interest" description="Disordered" evidence="1">
    <location>
        <begin position="1"/>
        <end position="28"/>
    </location>
</feature>
<dbReference type="WBParaSite" id="nRc.2.0.1.t19632-RA">
    <property type="protein sequence ID" value="nRc.2.0.1.t19632-RA"/>
    <property type="gene ID" value="nRc.2.0.1.g19632"/>
</dbReference>
<sequence length="88" mass="9443">MTKVKPEEASVGVLRDPTEAEETGNTKAKTQMHDFTIGIFNCLVDPVEANKARIGARMEVIPEANEAKGDTIKEGLEEAIDLPGSSSN</sequence>